<feature type="binding site" evidence="4">
    <location>
        <position position="158"/>
    </location>
    <ligand>
        <name>Mg(2+)</name>
        <dbReference type="ChEBI" id="CHEBI:18420"/>
    </ligand>
</feature>
<evidence type="ECO:0000256" key="1">
    <source>
        <dbReference type="ARBA" id="ARBA00022603"/>
    </source>
</evidence>
<keyword evidence="4" id="KW-0819">tRNA processing</keyword>
<dbReference type="SMR" id="A0A4V6NGH9"/>
<evidence type="ECO:0000256" key="4">
    <source>
        <dbReference type="HAMAP-Rule" id="MF_02217"/>
    </source>
</evidence>
<comment type="caution">
    <text evidence="5">The sequence shown here is derived from an EMBL/GenBank/DDBJ whole genome shotgun (WGS) entry which is preliminary data.</text>
</comment>
<comment type="subunit">
    <text evidence="4">Homodimer.</text>
</comment>
<feature type="binding site" evidence="4">
    <location>
        <position position="131"/>
    </location>
    <ligand>
        <name>S-adenosyl-L-methionine</name>
        <dbReference type="ChEBI" id="CHEBI:59789"/>
    </ligand>
</feature>
<keyword evidence="2 4" id="KW-0808">Transferase</keyword>
<organism evidence="5 6">
    <name type="scientific">Thermolongibacillus altinsuensis</name>
    <dbReference type="NCBI Taxonomy" id="575256"/>
    <lineage>
        <taxon>Bacteria</taxon>
        <taxon>Bacillati</taxon>
        <taxon>Bacillota</taxon>
        <taxon>Bacilli</taxon>
        <taxon>Bacillales</taxon>
        <taxon>Anoxybacillaceae</taxon>
        <taxon>Thermolongibacillus</taxon>
    </lineage>
</organism>
<name>A0A4V6NGH9_9BACL</name>
<feature type="binding site" evidence="4">
    <location>
        <position position="131"/>
    </location>
    <ligand>
        <name>Mg(2+)</name>
        <dbReference type="ChEBI" id="CHEBI:18420"/>
    </ligand>
</feature>
<feature type="binding site" evidence="4">
    <location>
        <position position="36"/>
    </location>
    <ligand>
        <name>S-adenosyl-L-methionine</name>
        <dbReference type="ChEBI" id="CHEBI:59789"/>
    </ligand>
</feature>
<reference evidence="5 6" key="1">
    <citation type="submission" date="2019-03" db="EMBL/GenBank/DDBJ databases">
        <title>Genomic Encyclopedia of Type Strains, Phase IV (KMG-IV): sequencing the most valuable type-strain genomes for metagenomic binning, comparative biology and taxonomic classification.</title>
        <authorList>
            <person name="Goeker M."/>
        </authorList>
    </citation>
    <scope>NUCLEOTIDE SEQUENCE [LARGE SCALE GENOMIC DNA]</scope>
    <source>
        <strain evidence="5 6">DSM 24979</strain>
    </source>
</reference>
<dbReference type="PROSITE" id="PS51682">
    <property type="entry name" value="SAM_OMT_I"/>
    <property type="match status" value="1"/>
</dbReference>
<evidence type="ECO:0000313" key="6">
    <source>
        <dbReference type="Proteomes" id="UP000295658"/>
    </source>
</evidence>
<dbReference type="RefSeq" id="WP_132947686.1">
    <property type="nucleotide sequence ID" value="NZ_SLUL01000003.1"/>
</dbReference>
<dbReference type="InterPro" id="IPR050362">
    <property type="entry name" value="Cation-dep_OMT"/>
</dbReference>
<dbReference type="AlphaFoldDB" id="A0A4V6NGH9"/>
<dbReference type="PANTHER" id="PTHR10509:SF14">
    <property type="entry name" value="CAFFEOYL-COA O-METHYLTRANSFERASE 3-RELATED"/>
    <property type="match status" value="1"/>
</dbReference>
<dbReference type="InterPro" id="IPR002935">
    <property type="entry name" value="SAM_O-MeTrfase"/>
</dbReference>
<dbReference type="Pfam" id="PF01596">
    <property type="entry name" value="Methyltransf_3"/>
    <property type="match status" value="1"/>
</dbReference>
<proteinExistence type="inferred from homology"/>
<feature type="binding site" evidence="4">
    <location>
        <position position="157"/>
    </location>
    <ligand>
        <name>Mg(2+)</name>
        <dbReference type="ChEBI" id="CHEBI:18420"/>
    </ligand>
</feature>
<dbReference type="GO" id="GO:0030488">
    <property type="term" value="P:tRNA methylation"/>
    <property type="evidence" value="ECO:0007669"/>
    <property type="project" value="UniProtKB-UniRule"/>
</dbReference>
<feature type="binding site" evidence="4">
    <location>
        <begin position="111"/>
        <end position="112"/>
    </location>
    <ligand>
        <name>S-adenosyl-L-methionine</name>
        <dbReference type="ChEBI" id="CHEBI:59789"/>
    </ligand>
</feature>
<dbReference type="OrthoDB" id="9799672at2"/>
<feature type="binding site" evidence="4">
    <location>
        <position position="83"/>
    </location>
    <ligand>
        <name>S-adenosyl-L-methionine</name>
        <dbReference type="ChEBI" id="CHEBI:59789"/>
    </ligand>
</feature>
<comment type="function">
    <text evidence="4">Catalyzes the methylation of 5-hydroxyuridine (ho5U) to form 5-methoxyuridine (mo5U) at position 34 in tRNAs.</text>
</comment>
<dbReference type="GO" id="GO:0008757">
    <property type="term" value="F:S-adenosylmethionine-dependent methyltransferase activity"/>
    <property type="evidence" value="ECO:0007669"/>
    <property type="project" value="TreeGrafter"/>
</dbReference>
<evidence type="ECO:0000313" key="5">
    <source>
        <dbReference type="EMBL" id="TCL51995.1"/>
    </source>
</evidence>
<keyword evidence="6" id="KW-1185">Reference proteome</keyword>
<comment type="catalytic activity">
    <reaction evidence="4">
        <text>5-hydroxyuridine(34) in tRNA + S-adenosyl-L-methionine = 5-methoxyuridine(34) in tRNA + S-adenosyl-L-homocysteine + H(+)</text>
        <dbReference type="Rhea" id="RHEA:60524"/>
        <dbReference type="Rhea" id="RHEA-COMP:13381"/>
        <dbReference type="Rhea" id="RHEA-COMP:15591"/>
        <dbReference type="ChEBI" id="CHEBI:15378"/>
        <dbReference type="ChEBI" id="CHEBI:57856"/>
        <dbReference type="ChEBI" id="CHEBI:59789"/>
        <dbReference type="ChEBI" id="CHEBI:136877"/>
        <dbReference type="ChEBI" id="CHEBI:143860"/>
    </reaction>
</comment>
<dbReference type="EMBL" id="SLUL01000003">
    <property type="protein sequence ID" value="TCL51995.1"/>
    <property type="molecule type" value="Genomic_DNA"/>
</dbReference>
<keyword evidence="4" id="KW-0460">Magnesium</keyword>
<evidence type="ECO:0000256" key="2">
    <source>
        <dbReference type="ARBA" id="ARBA00022679"/>
    </source>
</evidence>
<dbReference type="Proteomes" id="UP000295658">
    <property type="component" value="Unassembled WGS sequence"/>
</dbReference>
<gene>
    <name evidence="4" type="primary">trmR</name>
    <name evidence="5" type="ORF">EDD69_103244</name>
</gene>
<dbReference type="HAMAP" id="MF_02217">
    <property type="entry name" value="TrmR_methyltr"/>
    <property type="match status" value="1"/>
</dbReference>
<dbReference type="InterPro" id="IPR029063">
    <property type="entry name" value="SAM-dependent_MTases_sf"/>
</dbReference>
<keyword evidence="1 4" id="KW-0489">Methyltransferase</keyword>
<evidence type="ECO:0000256" key="3">
    <source>
        <dbReference type="ARBA" id="ARBA00022691"/>
    </source>
</evidence>
<dbReference type="GO" id="GO:0000287">
    <property type="term" value="F:magnesium ion binding"/>
    <property type="evidence" value="ECO:0007669"/>
    <property type="project" value="UniProtKB-UniRule"/>
</dbReference>
<dbReference type="Gene3D" id="3.40.50.150">
    <property type="entry name" value="Vaccinia Virus protein VP39"/>
    <property type="match status" value="1"/>
</dbReference>
<dbReference type="PANTHER" id="PTHR10509">
    <property type="entry name" value="O-METHYLTRANSFERASE-RELATED"/>
    <property type="match status" value="1"/>
</dbReference>
<dbReference type="EC" id="2.1.1.-" evidence="4"/>
<sequence length="215" mass="24912">MVNKEIVEYIQSLLPEREEAILKMEDYAREHHVPIMDLVGIETMLHLLKIANPKKILEIGTAIGYSAIRMAKVLPNAKIVTIERDEERYKQALLYVNETKTSEQIEVLFGDALELSDQVAEKGPFDALFIDAAKGQYRRFFELYEPLLTERGIIITDNVLFKGLVASEQPIEQKRIRQLVQKIREYNEWLMNHPRYETIILPIGDGMAISRRRGE</sequence>
<protein>
    <recommendedName>
        <fullName evidence="4">tRNA 5-hydroxyuridine methyltransferase</fullName>
        <ecNumber evidence="4">2.1.1.-</ecNumber>
    </recommendedName>
    <alternativeName>
        <fullName evidence="4">ho5U methyltransferase</fullName>
    </alternativeName>
</protein>
<dbReference type="SUPFAM" id="SSF53335">
    <property type="entry name" value="S-adenosyl-L-methionine-dependent methyltransferases"/>
    <property type="match status" value="1"/>
</dbReference>
<comment type="similarity">
    <text evidence="4">Belongs to the class I-like SAM-binding methyltransferase superfamily. Cation-dependent O-methyltransferase family.</text>
</comment>
<keyword evidence="4" id="KW-0479">Metal-binding</keyword>
<dbReference type="GO" id="GO:0016300">
    <property type="term" value="F:tRNA (uridine) methyltransferase activity"/>
    <property type="evidence" value="ECO:0007669"/>
    <property type="project" value="UniProtKB-UniRule"/>
</dbReference>
<keyword evidence="3 4" id="KW-0949">S-adenosyl-L-methionine</keyword>
<dbReference type="GO" id="GO:0008171">
    <property type="term" value="F:O-methyltransferase activity"/>
    <property type="evidence" value="ECO:0007669"/>
    <property type="project" value="InterPro"/>
</dbReference>
<dbReference type="InterPro" id="IPR043675">
    <property type="entry name" value="TrmR_methyltr"/>
</dbReference>
<dbReference type="CDD" id="cd02440">
    <property type="entry name" value="AdoMet_MTases"/>
    <property type="match status" value="1"/>
</dbReference>
<accession>A0A4V6NGH9</accession>
<feature type="binding site" evidence="4">
    <location>
        <position position="66"/>
    </location>
    <ligand>
        <name>S-adenosyl-L-methionine</name>
        <dbReference type="ChEBI" id="CHEBI:59789"/>
    </ligand>
</feature>